<accession>A0A919TZP3</accession>
<feature type="compositionally biased region" description="Basic and acidic residues" evidence="1">
    <location>
        <begin position="75"/>
        <end position="88"/>
    </location>
</feature>
<feature type="compositionally biased region" description="Polar residues" evidence="1">
    <location>
        <begin position="200"/>
        <end position="213"/>
    </location>
</feature>
<dbReference type="EMBL" id="BONK01000001">
    <property type="protein sequence ID" value="GIG19596.1"/>
    <property type="molecule type" value="Genomic_DNA"/>
</dbReference>
<feature type="compositionally biased region" description="Basic and acidic residues" evidence="1">
    <location>
        <begin position="56"/>
        <end position="65"/>
    </location>
</feature>
<organism evidence="2 3">
    <name type="scientific">Cellulomonas chitinilytica</name>
    <dbReference type="NCBI Taxonomy" id="398759"/>
    <lineage>
        <taxon>Bacteria</taxon>
        <taxon>Bacillati</taxon>
        <taxon>Actinomycetota</taxon>
        <taxon>Actinomycetes</taxon>
        <taxon>Micrococcales</taxon>
        <taxon>Cellulomonadaceae</taxon>
        <taxon>Cellulomonas</taxon>
    </lineage>
</organism>
<sequence>MWARDTVGGRPPRTPTRPEEAESPAAPRSLLALQATAGNKATVSWVQGTRAFPAVQRDELEHPEDAGEPSEAEELQDRPRPRTREQAREMVDAHVVPRSCFIELENSRAGWRAIPGTGCAHWVAHQRGGPTGTSRVCELGFKYRVTELLASLTQRSADLQGARVGDVWSANGSSHVGIVRAVNLEDGGTRVVSVSVENDSSASGGVVTQTKTDGSIYGG</sequence>
<evidence type="ECO:0000313" key="2">
    <source>
        <dbReference type="EMBL" id="GIG19596.1"/>
    </source>
</evidence>
<protein>
    <submittedName>
        <fullName evidence="2">Uncharacterized protein</fullName>
    </submittedName>
</protein>
<feature type="region of interest" description="Disordered" evidence="1">
    <location>
        <begin position="54"/>
        <end position="88"/>
    </location>
</feature>
<dbReference type="Proteomes" id="UP000632740">
    <property type="component" value="Unassembled WGS sequence"/>
</dbReference>
<proteinExistence type="predicted"/>
<dbReference type="RefSeq" id="WP_203747676.1">
    <property type="nucleotide sequence ID" value="NZ_BONK01000001.1"/>
</dbReference>
<gene>
    <name evidence="2" type="ORF">Cch01nite_03200</name>
</gene>
<evidence type="ECO:0000313" key="3">
    <source>
        <dbReference type="Proteomes" id="UP000632740"/>
    </source>
</evidence>
<reference evidence="2" key="1">
    <citation type="submission" date="2021-01" db="EMBL/GenBank/DDBJ databases">
        <title>Whole genome shotgun sequence of Cellulomonas chitinilytica NBRC 110799.</title>
        <authorList>
            <person name="Komaki H."/>
            <person name="Tamura T."/>
        </authorList>
    </citation>
    <scope>NUCLEOTIDE SEQUENCE</scope>
    <source>
        <strain evidence="2">NBRC 110799</strain>
    </source>
</reference>
<keyword evidence="3" id="KW-1185">Reference proteome</keyword>
<comment type="caution">
    <text evidence="2">The sequence shown here is derived from an EMBL/GenBank/DDBJ whole genome shotgun (WGS) entry which is preliminary data.</text>
</comment>
<feature type="region of interest" description="Disordered" evidence="1">
    <location>
        <begin position="200"/>
        <end position="219"/>
    </location>
</feature>
<evidence type="ECO:0000256" key="1">
    <source>
        <dbReference type="SAM" id="MobiDB-lite"/>
    </source>
</evidence>
<name>A0A919TZP3_9CELL</name>
<feature type="region of interest" description="Disordered" evidence="1">
    <location>
        <begin position="1"/>
        <end position="29"/>
    </location>
</feature>
<dbReference type="AlphaFoldDB" id="A0A919TZP3"/>